<organism evidence="1 2">
    <name type="scientific">Pseudomonas savastanoi pv. glycinea str. race 4</name>
    <dbReference type="NCBI Taxonomy" id="875330"/>
    <lineage>
        <taxon>Bacteria</taxon>
        <taxon>Pseudomonadati</taxon>
        <taxon>Pseudomonadota</taxon>
        <taxon>Gammaproteobacteria</taxon>
        <taxon>Pseudomonadales</taxon>
        <taxon>Pseudomonadaceae</taxon>
        <taxon>Pseudomonas</taxon>
    </lineage>
</organism>
<accession>F3CHQ1</accession>
<protein>
    <submittedName>
        <fullName evidence="1">Membrane protein</fullName>
    </submittedName>
</protein>
<dbReference type="EMBL" id="ADWY01003177">
    <property type="protein sequence ID" value="EGH18793.1"/>
    <property type="molecule type" value="Genomic_DNA"/>
</dbReference>
<dbReference type="AlphaFoldDB" id="F3CHQ1"/>
<comment type="caution">
    <text evidence="1">The sequence shown here is derived from an EMBL/GenBank/DDBJ whole genome shotgun (WGS) entry which is preliminary data.</text>
</comment>
<gene>
    <name evidence="1" type="ORF">Pgy4_38121</name>
</gene>
<proteinExistence type="predicted"/>
<reference evidence="1 2" key="1">
    <citation type="journal article" date="2011" name="PLoS Pathog.">
        <title>Dynamic evolution of pathogenicity revealed by sequencing and comparative genomics of 19 Pseudomonas syringae isolates.</title>
        <authorList>
            <person name="Baltrus D.A."/>
            <person name="Nishimura M.T."/>
            <person name="Romanchuk A."/>
            <person name="Chang J.H."/>
            <person name="Mukhtar M.S."/>
            <person name="Cherkis K."/>
            <person name="Roach J."/>
            <person name="Grant S.R."/>
            <person name="Jones C.D."/>
            <person name="Dangl J.L."/>
        </authorList>
    </citation>
    <scope>NUCLEOTIDE SEQUENCE [LARGE SCALE GENOMIC DNA]</scope>
    <source>
        <strain evidence="2">race 4</strain>
    </source>
</reference>
<dbReference type="HOGENOM" id="CLU_3129047_0_0_6"/>
<name>F3CHQ1_PSESG</name>
<evidence type="ECO:0000313" key="2">
    <source>
        <dbReference type="Proteomes" id="UP000005466"/>
    </source>
</evidence>
<sequence>MRRLPRARLTELLQRYRDCLDQAASLYESELHTLNDGSTLMLFHSHESGD</sequence>
<feature type="non-terminal residue" evidence="1">
    <location>
        <position position="50"/>
    </location>
</feature>
<dbReference type="Proteomes" id="UP000005466">
    <property type="component" value="Unassembled WGS sequence"/>
</dbReference>
<evidence type="ECO:0000313" key="1">
    <source>
        <dbReference type="EMBL" id="EGH18793.1"/>
    </source>
</evidence>